<organism evidence="2 3">
    <name type="scientific">Virgibacillus indicus</name>
    <dbReference type="NCBI Taxonomy" id="2024554"/>
    <lineage>
        <taxon>Bacteria</taxon>
        <taxon>Bacillati</taxon>
        <taxon>Bacillota</taxon>
        <taxon>Bacilli</taxon>
        <taxon>Bacillales</taxon>
        <taxon>Bacillaceae</taxon>
        <taxon>Virgibacillus</taxon>
    </lineage>
</organism>
<comment type="caution">
    <text evidence="2">The sequence shown here is derived from an EMBL/GenBank/DDBJ whole genome shotgun (WGS) entry which is preliminary data.</text>
</comment>
<proteinExistence type="predicted"/>
<dbReference type="Proteomes" id="UP000216498">
    <property type="component" value="Unassembled WGS sequence"/>
</dbReference>
<evidence type="ECO:0000256" key="1">
    <source>
        <dbReference type="SAM" id="Phobius"/>
    </source>
</evidence>
<dbReference type="RefSeq" id="WP_094886675.1">
    <property type="nucleotide sequence ID" value="NZ_NPMS01000007.1"/>
</dbReference>
<feature type="transmembrane region" description="Helical" evidence="1">
    <location>
        <begin position="56"/>
        <end position="81"/>
    </location>
</feature>
<evidence type="ECO:0000313" key="2">
    <source>
        <dbReference type="EMBL" id="OZU87987.1"/>
    </source>
</evidence>
<keyword evidence="3" id="KW-1185">Reference proteome</keyword>
<dbReference type="EMBL" id="NPMS01000007">
    <property type="protein sequence ID" value="OZU87987.1"/>
    <property type="molecule type" value="Genomic_DNA"/>
</dbReference>
<protein>
    <recommendedName>
        <fullName evidence="4">Cbb3-type cytochrome c oxidase subunit I</fullName>
    </recommendedName>
</protein>
<feature type="transmembrane region" description="Helical" evidence="1">
    <location>
        <begin position="115"/>
        <end position="133"/>
    </location>
</feature>
<feature type="transmembrane region" description="Helical" evidence="1">
    <location>
        <begin position="366"/>
        <end position="385"/>
    </location>
</feature>
<evidence type="ECO:0008006" key="4">
    <source>
        <dbReference type="Google" id="ProtNLM"/>
    </source>
</evidence>
<gene>
    <name evidence="2" type="ORF">CIL03_14895</name>
</gene>
<dbReference type="AlphaFoldDB" id="A0A265N827"/>
<keyword evidence="1" id="KW-0472">Membrane</keyword>
<feature type="transmembrane region" description="Helical" evidence="1">
    <location>
        <begin position="391"/>
        <end position="414"/>
    </location>
</feature>
<evidence type="ECO:0000313" key="3">
    <source>
        <dbReference type="Proteomes" id="UP000216498"/>
    </source>
</evidence>
<reference evidence="2 3" key="1">
    <citation type="submission" date="2017-08" db="EMBL/GenBank/DDBJ databases">
        <title>Virgibacillus indicus sp. nov. and Virgibacillus profoundi sp. nov, two moderately halophilic bacteria isolated from marine sediment by using the Microfluidic Streak Plate.</title>
        <authorList>
            <person name="Xu B."/>
            <person name="Hu B."/>
            <person name="Wang J."/>
            <person name="Zhu Y."/>
            <person name="Huang L."/>
            <person name="Du W."/>
            <person name="Huang Y."/>
        </authorList>
    </citation>
    <scope>NUCLEOTIDE SEQUENCE [LARGE SCALE GENOMIC DNA]</scope>
    <source>
        <strain evidence="2 3">IO3-P2-C2</strain>
    </source>
</reference>
<feature type="transmembrane region" description="Helical" evidence="1">
    <location>
        <begin position="12"/>
        <end position="36"/>
    </location>
</feature>
<feature type="transmembrane region" description="Helical" evidence="1">
    <location>
        <begin position="88"/>
        <end position="109"/>
    </location>
</feature>
<dbReference type="Gene3D" id="1.20.210.10">
    <property type="entry name" value="Cytochrome c oxidase-like, subunit I domain"/>
    <property type="match status" value="1"/>
</dbReference>
<feature type="transmembrane region" description="Helical" evidence="1">
    <location>
        <begin position="224"/>
        <end position="242"/>
    </location>
</feature>
<dbReference type="OrthoDB" id="5245199at2"/>
<feature type="transmembrane region" description="Helical" evidence="1">
    <location>
        <begin position="182"/>
        <end position="203"/>
    </location>
</feature>
<sequence>MMPGMSMKSDTNIKLPLAFIIYALIALVVAQVILFFNSDLLLAGQFRLPDIWMGAHFLLLGFAVMIAMGAMYQLVPVAFLTPIWSQKFGFLQFILTAAGVTLFAVMLGFQPAKAIYGGILAIIGIILFIIQMVNTIRKQQTKNMMTYFVLGAITSFFLTIIAGFLLAWNISYGGIVSHSSILYSHMVLGVAGWFTLLIFGFSYKLVPMFSLSHGFSMKWAKSAFLTYVIGLVFLIGSFWFGFVYLETLGWILLFLGFGFFVLDIKEILAKRIKKKLDKPFTFSLLAIANGLAIHFFALVIHLIGAENPIIWSWLIFLYVMGWIIFSIMGYLYKIVPFLWWTHKYSEKIGKEKVPTLKEMIDEKLSVVLFVFLIISVIGLVIGGLIQVGLMVFIFQGLLALTSLVYAASIIRVLFV</sequence>
<name>A0A265N827_9BACI</name>
<feature type="transmembrane region" description="Helical" evidence="1">
    <location>
        <begin position="248"/>
        <end position="268"/>
    </location>
</feature>
<accession>A0A265N827</accession>
<dbReference type="SUPFAM" id="SSF81442">
    <property type="entry name" value="Cytochrome c oxidase subunit I-like"/>
    <property type="match status" value="1"/>
</dbReference>
<dbReference type="InterPro" id="IPR036927">
    <property type="entry name" value="Cyt_c_oxase-like_su1_sf"/>
</dbReference>
<feature type="transmembrane region" description="Helical" evidence="1">
    <location>
        <begin position="309"/>
        <end position="332"/>
    </location>
</feature>
<keyword evidence="1" id="KW-1133">Transmembrane helix</keyword>
<keyword evidence="1" id="KW-0812">Transmembrane</keyword>
<feature type="transmembrane region" description="Helical" evidence="1">
    <location>
        <begin position="280"/>
        <end position="303"/>
    </location>
</feature>
<feature type="transmembrane region" description="Helical" evidence="1">
    <location>
        <begin position="145"/>
        <end position="170"/>
    </location>
</feature>